<dbReference type="PANTHER" id="PTHR33542">
    <property type="entry name" value="SIROHYDROCHLORIN FERROCHELATASE, CHLOROPLASTIC"/>
    <property type="match status" value="1"/>
</dbReference>
<protein>
    <submittedName>
        <fullName evidence="3">Sirohydrochlorin ferrochelatase</fullName>
    </submittedName>
</protein>
<accession>A0A0D1JJ86</accession>
<dbReference type="CDD" id="cd03416">
    <property type="entry name" value="CbiX_SirB_N"/>
    <property type="match status" value="1"/>
</dbReference>
<dbReference type="STRING" id="483913.AN935_08160"/>
<dbReference type="SUPFAM" id="SSF53800">
    <property type="entry name" value="Chelatase"/>
    <property type="match status" value="1"/>
</dbReference>
<keyword evidence="1" id="KW-0479">Metal-binding</keyword>
<dbReference type="Proteomes" id="UP000032247">
    <property type="component" value="Unassembled WGS sequence"/>
</dbReference>
<dbReference type="GO" id="GO:0046872">
    <property type="term" value="F:metal ion binding"/>
    <property type="evidence" value="ECO:0007669"/>
    <property type="project" value="UniProtKB-KW"/>
</dbReference>
<dbReference type="Gene3D" id="3.40.50.1400">
    <property type="match status" value="2"/>
</dbReference>
<evidence type="ECO:0000256" key="1">
    <source>
        <dbReference type="ARBA" id="ARBA00022723"/>
    </source>
</evidence>
<dbReference type="InterPro" id="IPR050963">
    <property type="entry name" value="Sirohydro_Cobaltochel/CbiX"/>
</dbReference>
<dbReference type="InterPro" id="IPR002762">
    <property type="entry name" value="CbiX-like"/>
</dbReference>
<evidence type="ECO:0000313" key="4">
    <source>
        <dbReference type="Proteomes" id="UP000032247"/>
    </source>
</evidence>
<dbReference type="Pfam" id="PF01903">
    <property type="entry name" value="CbiX"/>
    <property type="match status" value="2"/>
</dbReference>
<dbReference type="EMBL" id="JXBC01000002">
    <property type="protein sequence ID" value="KIU12574.1"/>
    <property type="molecule type" value="Genomic_DNA"/>
</dbReference>
<dbReference type="AlphaFoldDB" id="A0A0D1JJ86"/>
<dbReference type="GO" id="GO:0016829">
    <property type="term" value="F:lyase activity"/>
    <property type="evidence" value="ECO:0007669"/>
    <property type="project" value="UniProtKB-KW"/>
</dbReference>
<evidence type="ECO:0000313" key="3">
    <source>
        <dbReference type="EMBL" id="KIU12574.1"/>
    </source>
</evidence>
<evidence type="ECO:0000256" key="2">
    <source>
        <dbReference type="ARBA" id="ARBA00023239"/>
    </source>
</evidence>
<dbReference type="PATRIC" id="fig|1423.173.peg.1455"/>
<name>A0A0D1JJ86_BACIU</name>
<comment type="caution">
    <text evidence="3">The sequence shown here is derived from an EMBL/GenBank/DDBJ whole genome shotgun (WGS) entry which is preliminary data.</text>
</comment>
<organism evidence="3 4">
    <name type="scientific">Bacillus subtilis</name>
    <dbReference type="NCBI Taxonomy" id="1423"/>
    <lineage>
        <taxon>Bacteria</taxon>
        <taxon>Bacillati</taxon>
        <taxon>Bacillota</taxon>
        <taxon>Bacilli</taxon>
        <taxon>Bacillales</taxon>
        <taxon>Bacillaceae</taxon>
        <taxon>Bacillus</taxon>
    </lineage>
</organism>
<proteinExistence type="predicted"/>
<dbReference type="CDD" id="cd03414">
    <property type="entry name" value="CbiX_SirB_C"/>
    <property type="match status" value="1"/>
</dbReference>
<keyword evidence="2" id="KW-0456">Lyase</keyword>
<dbReference type="PANTHER" id="PTHR33542:SF3">
    <property type="entry name" value="SIROHYDROCHLORIN FERROCHELATASE, CHLOROPLASTIC"/>
    <property type="match status" value="1"/>
</dbReference>
<reference evidence="3 4" key="1">
    <citation type="submission" date="2014-12" db="EMBL/GenBank/DDBJ databases">
        <title>Comparative genome analysis of Bacillus coagulans HM-08, Clostridium butyricum HM-68, Bacillus subtilis HM-66 and Bacillus licheniformis BL-09.</title>
        <authorList>
            <person name="Zhang H."/>
        </authorList>
    </citation>
    <scope>NUCLEOTIDE SEQUENCE [LARGE SCALE GENOMIC DNA]</scope>
    <source>
        <strain evidence="3 4">HM-66</strain>
    </source>
</reference>
<gene>
    <name evidence="3" type="ORF">SC09_Contig19orf01088</name>
</gene>
<sequence>MRQAILYVGHGSRVKKAQQEAAAFLEGCKAHISVPVQEISFLELQEPTIETGFEACVKQGATHIAVVPLLLLTAAHAKHDIPEEIVRVASRYPSVRISYGKPIGIDEEVVKAVYHRMKDIGFPYENARVVLIGRGSSDPDVKRDVTGIANLLQEMVPVKEVIPCFLTACGPNYKEVFSELKKDDGITTFIVPYLLFTGMLMNEIEREVQKLKAHNPNVYLSSYIGFHPHVKNAFLNRVRETAANSEGQFDFDGGSYASAAH</sequence>